<proteinExistence type="predicted"/>
<dbReference type="AlphaFoldDB" id="A0A7X3LXX1"/>
<dbReference type="EMBL" id="WUMV01000009">
    <property type="protein sequence ID" value="MXN67117.1"/>
    <property type="molecule type" value="Genomic_DNA"/>
</dbReference>
<sequence>MGVWSRASNGHPRFIDQDKALTITYFGYGSLVNRQTLSPESTAVPGELQGWVREWRVTGKVAGIGTGACALTVRRQTGSAIRGVMVKEPASGLAALTKREIRYDRIDGIAPEFRPERPEDGVSGDAFLYQAKSRHYDWGSEDHPILQSYVDCVLAGFFDLWGESGIDHFLATTDGWHAPILADRADPRYARSVSLDRNLAALIDEKLAQIGVGYVGA</sequence>
<evidence type="ECO:0000313" key="1">
    <source>
        <dbReference type="EMBL" id="MXN67117.1"/>
    </source>
</evidence>
<keyword evidence="2" id="KW-1185">Reference proteome</keyword>
<comment type="caution">
    <text evidence="1">The sequence shown here is derived from an EMBL/GenBank/DDBJ whole genome shotgun (WGS) entry which is preliminary data.</text>
</comment>
<name>A0A7X3LXX1_9HYPH</name>
<dbReference type="Proteomes" id="UP000433101">
    <property type="component" value="Unassembled WGS sequence"/>
</dbReference>
<evidence type="ECO:0000313" key="2">
    <source>
        <dbReference type="Proteomes" id="UP000433101"/>
    </source>
</evidence>
<protein>
    <submittedName>
        <fullName evidence="1">Gamma-glutamylcyclotransferase</fullName>
    </submittedName>
</protein>
<dbReference type="GO" id="GO:0016740">
    <property type="term" value="F:transferase activity"/>
    <property type="evidence" value="ECO:0007669"/>
    <property type="project" value="UniProtKB-KW"/>
</dbReference>
<dbReference type="Gene3D" id="3.10.490.10">
    <property type="entry name" value="Gamma-glutamyl cyclotransferase-like"/>
    <property type="match status" value="1"/>
</dbReference>
<dbReference type="CDD" id="cd06661">
    <property type="entry name" value="GGCT_like"/>
    <property type="match status" value="1"/>
</dbReference>
<dbReference type="InterPro" id="IPR013024">
    <property type="entry name" value="GGCT-like"/>
</dbReference>
<keyword evidence="1" id="KW-0808">Transferase</keyword>
<gene>
    <name evidence="1" type="ORF">GR183_19585</name>
</gene>
<accession>A0A7X3LXX1</accession>
<reference evidence="1 2" key="1">
    <citation type="submission" date="2019-12" db="EMBL/GenBank/DDBJ databases">
        <authorList>
            <person name="Li M."/>
        </authorList>
    </citation>
    <scope>NUCLEOTIDE SEQUENCE [LARGE SCALE GENOMIC DNA]</scope>
    <source>
        <strain evidence="1 2">GBMRC 2046</strain>
    </source>
</reference>
<organism evidence="1 2">
    <name type="scientific">Stappia sediminis</name>
    <dbReference type="NCBI Taxonomy" id="2692190"/>
    <lineage>
        <taxon>Bacteria</taxon>
        <taxon>Pseudomonadati</taxon>
        <taxon>Pseudomonadota</taxon>
        <taxon>Alphaproteobacteria</taxon>
        <taxon>Hyphomicrobiales</taxon>
        <taxon>Stappiaceae</taxon>
        <taxon>Stappia</taxon>
    </lineage>
</organism>